<evidence type="ECO:0000256" key="1">
    <source>
        <dbReference type="ARBA" id="ARBA00004651"/>
    </source>
</evidence>
<dbReference type="AlphaFoldDB" id="F8FRH6"/>
<dbReference type="InterPro" id="IPR000390">
    <property type="entry name" value="Small_drug/metabolite_transptr"/>
</dbReference>
<dbReference type="KEGG" id="pms:KNP414_01972"/>
<feature type="transmembrane region" description="Helical" evidence="7">
    <location>
        <begin position="55"/>
        <end position="77"/>
    </location>
</feature>
<accession>F8FRH6</accession>
<keyword evidence="3 6" id="KW-0812">Transmembrane</keyword>
<dbReference type="Gene3D" id="1.10.3730.20">
    <property type="match status" value="1"/>
</dbReference>
<organism evidence="8 9">
    <name type="scientific">Paenibacillus mucilaginosus (strain KNP414)</name>
    <dbReference type="NCBI Taxonomy" id="1036673"/>
    <lineage>
        <taxon>Bacteria</taxon>
        <taxon>Bacillati</taxon>
        <taxon>Bacillota</taxon>
        <taxon>Bacilli</taxon>
        <taxon>Bacillales</taxon>
        <taxon>Paenibacillaceae</taxon>
        <taxon>Paenibacillus</taxon>
    </lineage>
</organism>
<dbReference type="RefSeq" id="WP_013915694.1">
    <property type="nucleotide sequence ID" value="NC_015690.1"/>
</dbReference>
<comment type="similarity">
    <text evidence="6">Belongs to the drug/metabolite transporter (DMT) superfamily. Small multidrug resistance (SMR) (TC 2.A.7.1) family.</text>
</comment>
<dbReference type="HOGENOM" id="CLU_133067_1_0_9"/>
<keyword evidence="2" id="KW-1003">Cell membrane</keyword>
<dbReference type="EMBL" id="CP002869">
    <property type="protein sequence ID" value="AEI40533.1"/>
    <property type="molecule type" value="Genomic_DNA"/>
</dbReference>
<sequence>MNRSWIYIMVGALFEVCWVIGFKHADDWVTWLGTAISVLISFTLIIIASTKLPVGTVYAVFTGLGTGGTVLAEMILFDEPVKVAKLLLIALLLAGVLGLKLVGGSSDSKEVAH</sequence>
<protein>
    <submittedName>
        <fullName evidence="8">Chaperonin</fullName>
    </submittedName>
</protein>
<dbReference type="GO" id="GO:0005886">
    <property type="term" value="C:plasma membrane"/>
    <property type="evidence" value="ECO:0007669"/>
    <property type="project" value="UniProtKB-SubCell"/>
</dbReference>
<dbReference type="InterPro" id="IPR037185">
    <property type="entry name" value="EmrE-like"/>
</dbReference>
<comment type="subcellular location">
    <subcellularLocation>
        <location evidence="1 6">Cell membrane</location>
        <topology evidence="1 6">Multi-pass membrane protein</topology>
    </subcellularLocation>
</comment>
<feature type="transmembrane region" description="Helical" evidence="7">
    <location>
        <begin position="28"/>
        <end position="48"/>
    </location>
</feature>
<dbReference type="Pfam" id="PF00893">
    <property type="entry name" value="Multi_Drug_Res"/>
    <property type="match status" value="1"/>
</dbReference>
<dbReference type="PANTHER" id="PTHR30561">
    <property type="entry name" value="SMR FAMILY PROTON-DEPENDENT DRUG EFFLUX TRANSPORTER SUGE"/>
    <property type="match status" value="1"/>
</dbReference>
<reference evidence="8 9" key="2">
    <citation type="journal article" date="2013" name="Genome Announc.">
        <title>Genome Sequence of Growth-Improving Paenibacillus mucilaginosus Strain KNP414.</title>
        <authorList>
            <person name="Lu J.J."/>
            <person name="Wang J.F."/>
            <person name="Hu X.F."/>
        </authorList>
    </citation>
    <scope>NUCLEOTIDE SEQUENCE [LARGE SCALE GENOMIC DNA]</scope>
    <source>
        <strain evidence="8 9">KNP414</strain>
    </source>
</reference>
<dbReference type="Proteomes" id="UP000006620">
    <property type="component" value="Chromosome"/>
</dbReference>
<keyword evidence="5 7" id="KW-0472">Membrane</keyword>
<dbReference type="PANTHER" id="PTHR30561:SF7">
    <property type="entry name" value="GUANIDINIUM EFFLUX SYSTEM SUBUNIT GDNC-RELATED"/>
    <property type="match status" value="1"/>
</dbReference>
<feature type="transmembrane region" description="Helical" evidence="7">
    <location>
        <begin position="83"/>
        <end position="103"/>
    </location>
</feature>
<gene>
    <name evidence="8" type="ordered locus">KNP414_01972</name>
</gene>
<evidence type="ECO:0000313" key="9">
    <source>
        <dbReference type="Proteomes" id="UP000006620"/>
    </source>
</evidence>
<evidence type="ECO:0000256" key="6">
    <source>
        <dbReference type="RuleBase" id="RU003942"/>
    </source>
</evidence>
<evidence type="ECO:0000256" key="3">
    <source>
        <dbReference type="ARBA" id="ARBA00022692"/>
    </source>
</evidence>
<name>F8FRH6_PAEMK</name>
<evidence type="ECO:0000256" key="7">
    <source>
        <dbReference type="SAM" id="Phobius"/>
    </source>
</evidence>
<evidence type="ECO:0000313" key="8">
    <source>
        <dbReference type="EMBL" id="AEI40533.1"/>
    </source>
</evidence>
<dbReference type="GO" id="GO:0022857">
    <property type="term" value="F:transmembrane transporter activity"/>
    <property type="evidence" value="ECO:0007669"/>
    <property type="project" value="InterPro"/>
</dbReference>
<evidence type="ECO:0000256" key="4">
    <source>
        <dbReference type="ARBA" id="ARBA00022989"/>
    </source>
</evidence>
<dbReference type="PATRIC" id="fig|1036673.3.peg.1764"/>
<evidence type="ECO:0000256" key="5">
    <source>
        <dbReference type="ARBA" id="ARBA00023136"/>
    </source>
</evidence>
<evidence type="ECO:0000256" key="2">
    <source>
        <dbReference type="ARBA" id="ARBA00022475"/>
    </source>
</evidence>
<reference evidence="9" key="1">
    <citation type="submission" date="2011-06" db="EMBL/GenBank/DDBJ databases">
        <title>Complete genome sequence of Paenibacillus mucilaginosus KNP414.</title>
        <authorList>
            <person name="Wang J."/>
            <person name="Hu S."/>
            <person name="Hu X."/>
            <person name="Zhang B."/>
            <person name="Dong D."/>
            <person name="Zhang S."/>
            <person name="Zhao K."/>
            <person name="Wu D."/>
        </authorList>
    </citation>
    <scope>NUCLEOTIDE SEQUENCE [LARGE SCALE GENOMIC DNA]</scope>
    <source>
        <strain evidence="9">KNP414</strain>
    </source>
</reference>
<feature type="transmembrane region" description="Helical" evidence="7">
    <location>
        <begin position="5"/>
        <end position="22"/>
    </location>
</feature>
<dbReference type="InterPro" id="IPR045324">
    <property type="entry name" value="Small_multidrug_res"/>
</dbReference>
<keyword evidence="4 7" id="KW-1133">Transmembrane helix</keyword>
<dbReference type="SUPFAM" id="SSF103481">
    <property type="entry name" value="Multidrug resistance efflux transporter EmrE"/>
    <property type="match status" value="1"/>
</dbReference>
<proteinExistence type="inferred from homology"/>